<accession>A0A6V8NJ00</accession>
<gene>
    <name evidence="1" type="ORF">HKBW3S03_01684</name>
</gene>
<reference evidence="1 2" key="1">
    <citation type="journal article" date="2020" name="Front. Microbiol.">
        <title>Single-cell genomics of novel Actinobacteria with the Wood-Ljungdahl pathway discovered in a serpentinizing system.</title>
        <authorList>
            <person name="Merino N."/>
            <person name="Kawai M."/>
            <person name="Boyd E.S."/>
            <person name="Colman D.R."/>
            <person name="McGlynn S.E."/>
            <person name="Nealson K.H."/>
            <person name="Kurokawa K."/>
            <person name="Hongoh Y."/>
        </authorList>
    </citation>
    <scope>NUCLEOTIDE SEQUENCE [LARGE SCALE GENOMIC DNA]</scope>
    <source>
        <strain evidence="1 2">S03</strain>
    </source>
</reference>
<comment type="caution">
    <text evidence="1">The sequence shown here is derived from an EMBL/GenBank/DDBJ whole genome shotgun (WGS) entry which is preliminary data.</text>
</comment>
<dbReference type="InterPro" id="IPR005368">
    <property type="entry name" value="UPF0175"/>
</dbReference>
<organism evidence="1 2">
    <name type="scientific">Candidatus Hakubella thermalkaliphila</name>
    <dbReference type="NCBI Taxonomy" id="2754717"/>
    <lineage>
        <taxon>Bacteria</taxon>
        <taxon>Bacillati</taxon>
        <taxon>Actinomycetota</taxon>
        <taxon>Actinomycetota incertae sedis</taxon>
        <taxon>Candidatus Hakubellales</taxon>
        <taxon>Candidatus Hakubellaceae</taxon>
        <taxon>Candidatus Hakubella</taxon>
    </lineage>
</organism>
<evidence type="ECO:0000313" key="1">
    <source>
        <dbReference type="EMBL" id="GFP20183.1"/>
    </source>
</evidence>
<dbReference type="RefSeq" id="WP_308755301.1">
    <property type="nucleotide sequence ID" value="NZ_BLSD01000104.1"/>
</dbReference>
<dbReference type="AlphaFoldDB" id="A0A6V8NJ00"/>
<sequence length="77" mass="8716">MTMPGATSRGLTPLFLQKLTREIPEDLVEAICLLREEIPSRLKKELALRLYEKGLLSFGRARELSKTPPDTIHHDSS</sequence>
<evidence type="ECO:0000313" key="2">
    <source>
        <dbReference type="Proteomes" id="UP000574717"/>
    </source>
</evidence>
<dbReference type="Pfam" id="PF03683">
    <property type="entry name" value="UPF0175"/>
    <property type="match status" value="1"/>
</dbReference>
<protein>
    <submittedName>
        <fullName evidence="1">Uncharacterized protein</fullName>
    </submittedName>
</protein>
<name>A0A6V8NJ00_9ACTN</name>
<dbReference type="Proteomes" id="UP000574717">
    <property type="component" value="Unassembled WGS sequence"/>
</dbReference>
<dbReference type="EMBL" id="BLRU01000285">
    <property type="protein sequence ID" value="GFP20183.1"/>
    <property type="molecule type" value="Genomic_DNA"/>
</dbReference>
<proteinExistence type="predicted"/>